<keyword evidence="2" id="KW-0732">Signal</keyword>
<name>A0A921GF63_9ACTN</name>
<protein>
    <recommendedName>
        <fullName evidence="5">Lipoprotein</fullName>
    </recommendedName>
</protein>
<dbReference type="EMBL" id="DYWQ01000074">
    <property type="protein sequence ID" value="HJF45110.1"/>
    <property type="molecule type" value="Genomic_DNA"/>
</dbReference>
<organism evidence="3 4">
    <name type="scientific">Thermophilibacter provencensis</name>
    <dbReference type="NCBI Taxonomy" id="1852386"/>
    <lineage>
        <taxon>Bacteria</taxon>
        <taxon>Bacillati</taxon>
        <taxon>Actinomycetota</taxon>
        <taxon>Coriobacteriia</taxon>
        <taxon>Coriobacteriales</taxon>
        <taxon>Atopobiaceae</taxon>
        <taxon>Thermophilibacter</taxon>
    </lineage>
</organism>
<comment type="caution">
    <text evidence="3">The sequence shown here is derived from an EMBL/GenBank/DDBJ whole genome shotgun (WGS) entry which is preliminary data.</text>
</comment>
<feature type="compositionally biased region" description="Acidic residues" evidence="1">
    <location>
        <begin position="52"/>
        <end position="70"/>
    </location>
</feature>
<dbReference type="Proteomes" id="UP000697330">
    <property type="component" value="Unassembled WGS sequence"/>
</dbReference>
<feature type="chain" id="PRO_5038821958" description="Lipoprotein" evidence="2">
    <location>
        <begin position="23"/>
        <end position="186"/>
    </location>
</feature>
<evidence type="ECO:0000256" key="2">
    <source>
        <dbReference type="SAM" id="SignalP"/>
    </source>
</evidence>
<sequence length="186" mass="20411">MTMRSKLSIVCGVFALSLALVGCVPGGAGTQPTDSNTGEPAVEDGVGPEEPVTSDEADAPGGEEQEQPIEADENIMETMTCDLFDASESEELTMMFGYPDLAASVEVGEKDGDTWWVVIFEWDGEDGVVDLREAYLTNSLEMPSYRDGMWIELKSGDRWRNVDWDHDMLVRGQSAFDLAWETLVNS</sequence>
<evidence type="ECO:0008006" key="5">
    <source>
        <dbReference type="Google" id="ProtNLM"/>
    </source>
</evidence>
<feature type="region of interest" description="Disordered" evidence="1">
    <location>
        <begin position="29"/>
        <end position="70"/>
    </location>
</feature>
<dbReference type="AlphaFoldDB" id="A0A921GF63"/>
<evidence type="ECO:0000256" key="1">
    <source>
        <dbReference type="SAM" id="MobiDB-lite"/>
    </source>
</evidence>
<feature type="signal peptide" evidence="2">
    <location>
        <begin position="1"/>
        <end position="22"/>
    </location>
</feature>
<evidence type="ECO:0000313" key="3">
    <source>
        <dbReference type="EMBL" id="HJF45110.1"/>
    </source>
</evidence>
<dbReference type="RefSeq" id="WP_274958973.1">
    <property type="nucleotide sequence ID" value="NZ_DYWQ01000074.1"/>
</dbReference>
<proteinExistence type="predicted"/>
<reference evidence="3" key="1">
    <citation type="journal article" date="2021" name="PeerJ">
        <title>Extensive microbial diversity within the chicken gut microbiome revealed by metagenomics and culture.</title>
        <authorList>
            <person name="Gilroy R."/>
            <person name="Ravi A."/>
            <person name="Getino M."/>
            <person name="Pursley I."/>
            <person name="Horton D.L."/>
            <person name="Alikhan N.F."/>
            <person name="Baker D."/>
            <person name="Gharbi K."/>
            <person name="Hall N."/>
            <person name="Watson M."/>
            <person name="Adriaenssens E.M."/>
            <person name="Foster-Nyarko E."/>
            <person name="Jarju S."/>
            <person name="Secka A."/>
            <person name="Antonio M."/>
            <person name="Oren A."/>
            <person name="Chaudhuri R.R."/>
            <person name="La Ragione R."/>
            <person name="Hildebrand F."/>
            <person name="Pallen M.J."/>
        </authorList>
    </citation>
    <scope>NUCLEOTIDE SEQUENCE</scope>
    <source>
        <strain evidence="3">CHK124-7917</strain>
    </source>
</reference>
<accession>A0A921GF63</accession>
<dbReference type="PROSITE" id="PS51257">
    <property type="entry name" value="PROKAR_LIPOPROTEIN"/>
    <property type="match status" value="1"/>
</dbReference>
<gene>
    <name evidence="3" type="ORF">K8U72_04915</name>
</gene>
<reference evidence="3" key="2">
    <citation type="submission" date="2021-09" db="EMBL/GenBank/DDBJ databases">
        <authorList>
            <person name="Gilroy R."/>
        </authorList>
    </citation>
    <scope>NUCLEOTIDE SEQUENCE</scope>
    <source>
        <strain evidence="3">CHK124-7917</strain>
    </source>
</reference>
<evidence type="ECO:0000313" key="4">
    <source>
        <dbReference type="Proteomes" id="UP000697330"/>
    </source>
</evidence>